<keyword evidence="3" id="KW-1185">Reference proteome</keyword>
<evidence type="ECO:0000256" key="1">
    <source>
        <dbReference type="SAM" id="MobiDB-lite"/>
    </source>
</evidence>
<feature type="region of interest" description="Disordered" evidence="1">
    <location>
        <begin position="121"/>
        <end position="141"/>
    </location>
</feature>
<protein>
    <submittedName>
        <fullName evidence="2">Uncharacterized protein</fullName>
    </submittedName>
</protein>
<feature type="compositionally biased region" description="Low complexity" evidence="1">
    <location>
        <begin position="12"/>
        <end position="27"/>
    </location>
</feature>
<evidence type="ECO:0000313" key="2">
    <source>
        <dbReference type="EMBL" id="KAF4508110.1"/>
    </source>
</evidence>
<dbReference type="EMBL" id="JAAVMX010000005">
    <property type="protein sequence ID" value="KAF4508110.1"/>
    <property type="molecule type" value="Genomic_DNA"/>
</dbReference>
<comment type="caution">
    <text evidence="2">The sequence shown here is derived from an EMBL/GenBank/DDBJ whole genome shotgun (WGS) entry which is preliminary data.</text>
</comment>
<sequence>MRYNQLRRLRRLSSSSSSASSRCSCQSHDNDGRGRQDSTASAPRRSCEGMTAAETRGLWQCMLELQRRYGCYNSTRIDLAVHAGDEGARLMPNPFIMDTLNNSVVDLPAEGWQKLHGCLLRSAPPSPTEPKPKRGFWRSRH</sequence>
<feature type="region of interest" description="Disordered" evidence="1">
    <location>
        <begin position="10"/>
        <end position="50"/>
    </location>
</feature>
<proteinExistence type="predicted"/>
<evidence type="ECO:0000313" key="3">
    <source>
        <dbReference type="Proteomes" id="UP000557566"/>
    </source>
</evidence>
<reference evidence="2 3" key="1">
    <citation type="journal article" date="2020" name="Genome Biol. Evol.">
        <title>A new high-quality draft genome assembly of the Chinese cordyceps Ophiocordyceps sinensis.</title>
        <authorList>
            <person name="Shu R."/>
            <person name="Zhang J."/>
            <person name="Meng Q."/>
            <person name="Zhang H."/>
            <person name="Zhou G."/>
            <person name="Li M."/>
            <person name="Wu P."/>
            <person name="Zhao Y."/>
            <person name="Chen C."/>
            <person name="Qin Q."/>
        </authorList>
    </citation>
    <scope>NUCLEOTIDE SEQUENCE [LARGE SCALE GENOMIC DNA]</scope>
    <source>
        <strain evidence="2 3">IOZ07</strain>
    </source>
</reference>
<dbReference type="OrthoDB" id="3553044at2759"/>
<name>A0A8H4PPL4_9HYPO</name>
<dbReference type="AlphaFoldDB" id="A0A8H4PPL4"/>
<accession>A0A8H4PPL4</accession>
<organism evidence="2 3">
    <name type="scientific">Ophiocordyceps sinensis</name>
    <dbReference type="NCBI Taxonomy" id="72228"/>
    <lineage>
        <taxon>Eukaryota</taxon>
        <taxon>Fungi</taxon>
        <taxon>Dikarya</taxon>
        <taxon>Ascomycota</taxon>
        <taxon>Pezizomycotina</taxon>
        <taxon>Sordariomycetes</taxon>
        <taxon>Hypocreomycetidae</taxon>
        <taxon>Hypocreales</taxon>
        <taxon>Ophiocordycipitaceae</taxon>
        <taxon>Ophiocordyceps</taxon>
    </lineage>
</organism>
<dbReference type="Proteomes" id="UP000557566">
    <property type="component" value="Unassembled WGS sequence"/>
</dbReference>
<gene>
    <name evidence="2" type="ORF">G6O67_004533</name>
</gene>